<dbReference type="EMBL" id="AESD01000193">
    <property type="protein sequence ID" value="EHJ14117.1"/>
    <property type="molecule type" value="Genomic_DNA"/>
</dbReference>
<protein>
    <submittedName>
        <fullName evidence="2">Uncharacterized protein</fullName>
    </submittedName>
</protein>
<dbReference type="Proteomes" id="UP000003477">
    <property type="component" value="Unassembled WGS sequence"/>
</dbReference>
<feature type="region of interest" description="Disordered" evidence="1">
    <location>
        <begin position="1"/>
        <end position="35"/>
    </location>
</feature>
<sequence length="69" mass="7627">MVWQFSKTRLPTRHGNPSGSSPALTDSPQLGETRSGKILRSPIWFIVDRVEIDQDKVSPASLEAGAKDY</sequence>
<evidence type="ECO:0000256" key="1">
    <source>
        <dbReference type="SAM" id="MobiDB-lite"/>
    </source>
</evidence>
<proteinExistence type="predicted"/>
<dbReference type="AlphaFoldDB" id="G5J114"/>
<gene>
    <name evidence="2" type="ORF">CWATWH0003_1201</name>
</gene>
<comment type="caution">
    <text evidence="2">The sequence shown here is derived from an EMBL/GenBank/DDBJ whole genome shotgun (WGS) entry which is preliminary data.</text>
</comment>
<evidence type="ECO:0000313" key="3">
    <source>
        <dbReference type="Proteomes" id="UP000003477"/>
    </source>
</evidence>
<accession>G5J114</accession>
<name>G5J114_CROWT</name>
<feature type="compositionally biased region" description="Polar residues" evidence="1">
    <location>
        <begin position="1"/>
        <end position="32"/>
    </location>
</feature>
<dbReference type="PATRIC" id="fig|423471.3.peg.1107"/>
<organism evidence="2 3">
    <name type="scientific">Crocosphaera watsonii WH 0003</name>
    <dbReference type="NCBI Taxonomy" id="423471"/>
    <lineage>
        <taxon>Bacteria</taxon>
        <taxon>Bacillati</taxon>
        <taxon>Cyanobacteriota</taxon>
        <taxon>Cyanophyceae</taxon>
        <taxon>Oscillatoriophycideae</taxon>
        <taxon>Chroococcales</taxon>
        <taxon>Aphanothecaceae</taxon>
        <taxon>Crocosphaera</taxon>
    </lineage>
</organism>
<evidence type="ECO:0000313" key="2">
    <source>
        <dbReference type="EMBL" id="EHJ14117.1"/>
    </source>
</evidence>
<reference evidence="2 3" key="1">
    <citation type="journal article" date="2011" name="Front. Microbiol.">
        <title>Two Strains of Crocosphaera watsonii with Highly Conserved Genomes are Distinguished by Strain-Specific Features.</title>
        <authorList>
            <person name="Bench S.R."/>
            <person name="Ilikchyan I.N."/>
            <person name="Tripp H.J."/>
            <person name="Zehr J.P."/>
        </authorList>
    </citation>
    <scope>NUCLEOTIDE SEQUENCE [LARGE SCALE GENOMIC DNA]</scope>
    <source>
        <strain evidence="2 3">WH 0003</strain>
    </source>
</reference>